<keyword evidence="4" id="KW-1185">Reference proteome</keyword>
<name>A0AAV3UJ52_9EURY</name>
<organism evidence="3 4">
    <name type="scientific">Haladaptatus pallidirubidus</name>
    <dbReference type="NCBI Taxonomy" id="1008152"/>
    <lineage>
        <taxon>Archaea</taxon>
        <taxon>Methanobacteriati</taxon>
        <taxon>Methanobacteriota</taxon>
        <taxon>Stenosarchaea group</taxon>
        <taxon>Halobacteria</taxon>
        <taxon>Halobacteriales</taxon>
        <taxon>Haladaptataceae</taxon>
        <taxon>Haladaptatus</taxon>
    </lineage>
</organism>
<sequence>MKIPDELRCVFSAQIEEEDGEYTLRIPKREVSEGDVRRGTTYRVAILNRTSAPNPPEQETAATPDDSAPDRRQAHPEAPVAVGEQRTVEIEGIGDQGDGVARVDRGYVIIVPDTEKRDRVTIEITDVTANVAFAEVIERKPYYE</sequence>
<evidence type="ECO:0000256" key="1">
    <source>
        <dbReference type="SAM" id="MobiDB-lite"/>
    </source>
</evidence>
<gene>
    <name evidence="3" type="ORF">GCM10025751_30150</name>
</gene>
<dbReference type="EMBL" id="BAABKX010000013">
    <property type="protein sequence ID" value="GAA5053173.1"/>
    <property type="molecule type" value="Genomic_DNA"/>
</dbReference>
<protein>
    <submittedName>
        <fullName evidence="3">TRAM domain-containing protein</fullName>
    </submittedName>
</protein>
<dbReference type="Gene3D" id="2.40.50.140">
    <property type="entry name" value="Nucleic acid-binding proteins"/>
    <property type="match status" value="1"/>
</dbReference>
<dbReference type="Pfam" id="PF01938">
    <property type="entry name" value="TRAM"/>
    <property type="match status" value="1"/>
</dbReference>
<feature type="domain" description="TRAM" evidence="2">
    <location>
        <begin position="79"/>
        <end position="138"/>
    </location>
</feature>
<dbReference type="InterPro" id="IPR002792">
    <property type="entry name" value="TRAM_dom"/>
</dbReference>
<evidence type="ECO:0000313" key="4">
    <source>
        <dbReference type="Proteomes" id="UP001501729"/>
    </source>
</evidence>
<dbReference type="AlphaFoldDB" id="A0AAV3UJ52"/>
<dbReference type="SUPFAM" id="SSF50249">
    <property type="entry name" value="Nucleic acid-binding proteins"/>
    <property type="match status" value="1"/>
</dbReference>
<dbReference type="GeneID" id="68616931"/>
<evidence type="ECO:0000259" key="2">
    <source>
        <dbReference type="PROSITE" id="PS50926"/>
    </source>
</evidence>
<dbReference type="RefSeq" id="WP_227778191.1">
    <property type="nucleotide sequence ID" value="NZ_BAABKX010000013.1"/>
</dbReference>
<accession>A0AAV3UJ52</accession>
<dbReference type="PROSITE" id="PS50926">
    <property type="entry name" value="TRAM"/>
    <property type="match status" value="1"/>
</dbReference>
<dbReference type="InterPro" id="IPR012340">
    <property type="entry name" value="NA-bd_OB-fold"/>
</dbReference>
<dbReference type="Proteomes" id="UP001501729">
    <property type="component" value="Unassembled WGS sequence"/>
</dbReference>
<comment type="caution">
    <text evidence="3">The sequence shown here is derived from an EMBL/GenBank/DDBJ whole genome shotgun (WGS) entry which is preliminary data.</text>
</comment>
<proteinExistence type="predicted"/>
<feature type="region of interest" description="Disordered" evidence="1">
    <location>
        <begin position="47"/>
        <end position="85"/>
    </location>
</feature>
<evidence type="ECO:0000313" key="3">
    <source>
        <dbReference type="EMBL" id="GAA5053173.1"/>
    </source>
</evidence>
<reference evidence="3 4" key="1">
    <citation type="journal article" date="2019" name="Int. J. Syst. Evol. Microbiol.">
        <title>The Global Catalogue of Microorganisms (GCM) 10K type strain sequencing project: providing services to taxonomists for standard genome sequencing and annotation.</title>
        <authorList>
            <consortium name="The Broad Institute Genomics Platform"/>
            <consortium name="The Broad Institute Genome Sequencing Center for Infectious Disease"/>
            <person name="Wu L."/>
            <person name="Ma J."/>
        </authorList>
    </citation>
    <scope>NUCLEOTIDE SEQUENCE [LARGE SCALE GENOMIC DNA]</scope>
    <source>
        <strain evidence="3 4">JCM 17504</strain>
    </source>
</reference>